<organism evidence="1 2">
    <name type="scientific">Pomacea canaliculata</name>
    <name type="common">Golden apple snail</name>
    <dbReference type="NCBI Taxonomy" id="400727"/>
    <lineage>
        <taxon>Eukaryota</taxon>
        <taxon>Metazoa</taxon>
        <taxon>Spiralia</taxon>
        <taxon>Lophotrochozoa</taxon>
        <taxon>Mollusca</taxon>
        <taxon>Gastropoda</taxon>
        <taxon>Caenogastropoda</taxon>
        <taxon>Architaenioglossa</taxon>
        <taxon>Ampullarioidea</taxon>
        <taxon>Ampullariidae</taxon>
        <taxon>Pomacea</taxon>
    </lineage>
</organism>
<dbReference type="EMBL" id="PZQS01000010">
    <property type="protein sequence ID" value="PVD23841.1"/>
    <property type="molecule type" value="Genomic_DNA"/>
</dbReference>
<dbReference type="OMA" id="KKLFYVY"/>
<dbReference type="Proteomes" id="UP000245119">
    <property type="component" value="Linkage Group LG10"/>
</dbReference>
<evidence type="ECO:0000313" key="1">
    <source>
        <dbReference type="EMBL" id="PVD23841.1"/>
    </source>
</evidence>
<protein>
    <submittedName>
        <fullName evidence="1">Uncharacterized protein</fullName>
    </submittedName>
</protein>
<sequence length="255" mass="29042">MGVGAGKTSVIGVDANPRVSYYDHLSKQENKNLRIDAPVLVDLQHGSIRYRQHSSQVTESQNPEVPYEGTQLNQKDHYFYHTRLRSFGPGLDKSQEDAFKFYYVTKGPLRAQGKKLYYVYGQGWDAQDGVRVKPTLTEKQGTDFAWPKKRQTNDLYYDIQIVSQEVQDNNADDEETCLLENIESTPDISHLRLKVKSEDCVSSLKAIVAVKLLKAAANIHVCHNDKELRNEHVLGDLRPQEQRTQALLVLQLTLI</sequence>
<accession>A0A2T7NRN7</accession>
<name>A0A2T7NRN7_POMCA</name>
<reference evidence="1 2" key="1">
    <citation type="submission" date="2018-04" db="EMBL/GenBank/DDBJ databases">
        <title>The genome of golden apple snail Pomacea canaliculata provides insight into stress tolerance and invasive adaptation.</title>
        <authorList>
            <person name="Liu C."/>
            <person name="Liu B."/>
            <person name="Ren Y."/>
            <person name="Zhang Y."/>
            <person name="Wang H."/>
            <person name="Li S."/>
            <person name="Jiang F."/>
            <person name="Yin L."/>
            <person name="Zhang G."/>
            <person name="Qian W."/>
            <person name="Fan W."/>
        </authorList>
    </citation>
    <scope>NUCLEOTIDE SEQUENCE [LARGE SCALE GENOMIC DNA]</scope>
    <source>
        <strain evidence="1">SZHN2017</strain>
        <tissue evidence="1">Muscle</tissue>
    </source>
</reference>
<comment type="caution">
    <text evidence="1">The sequence shown here is derived from an EMBL/GenBank/DDBJ whole genome shotgun (WGS) entry which is preliminary data.</text>
</comment>
<gene>
    <name evidence="1" type="ORF">C0Q70_17115</name>
</gene>
<dbReference type="OrthoDB" id="9999810at2759"/>
<proteinExistence type="predicted"/>
<dbReference type="AlphaFoldDB" id="A0A2T7NRN7"/>
<evidence type="ECO:0000313" key="2">
    <source>
        <dbReference type="Proteomes" id="UP000245119"/>
    </source>
</evidence>
<keyword evidence="2" id="KW-1185">Reference proteome</keyword>